<name>B2ILA1_BEII9</name>
<dbReference type="SUPFAM" id="SSF51306">
    <property type="entry name" value="LexA/Signal peptidase"/>
    <property type="match status" value="1"/>
</dbReference>
<dbReference type="OrthoDB" id="9802364at2"/>
<evidence type="ECO:0000313" key="10">
    <source>
        <dbReference type="Proteomes" id="UP000001695"/>
    </source>
</evidence>
<dbReference type="GO" id="GO:0006355">
    <property type="term" value="P:regulation of DNA-templated transcription"/>
    <property type="evidence" value="ECO:0007669"/>
    <property type="project" value="InterPro"/>
</dbReference>
<evidence type="ECO:0000256" key="3">
    <source>
        <dbReference type="ARBA" id="ARBA00022801"/>
    </source>
</evidence>
<organism evidence="9 10">
    <name type="scientific">Beijerinckia indica subsp. indica (strain ATCC 9039 / DSM 1715 / NCIMB 8712)</name>
    <dbReference type="NCBI Taxonomy" id="395963"/>
    <lineage>
        <taxon>Bacteria</taxon>
        <taxon>Pseudomonadati</taxon>
        <taxon>Pseudomonadota</taxon>
        <taxon>Alphaproteobacteria</taxon>
        <taxon>Hyphomicrobiales</taxon>
        <taxon>Beijerinckiaceae</taxon>
        <taxon>Beijerinckia</taxon>
    </lineage>
</organism>
<dbReference type="GO" id="GO:0006281">
    <property type="term" value="P:DNA repair"/>
    <property type="evidence" value="ECO:0007669"/>
    <property type="project" value="UniProtKB-KW"/>
</dbReference>
<dbReference type="PANTHER" id="PTHR33516:SF2">
    <property type="entry name" value="LEXA REPRESSOR-RELATED"/>
    <property type="match status" value="1"/>
</dbReference>
<dbReference type="PRINTS" id="PR00726">
    <property type="entry name" value="LEXASERPTASE"/>
</dbReference>
<dbReference type="HOGENOM" id="CLU_066192_0_0_5"/>
<evidence type="ECO:0000256" key="5">
    <source>
        <dbReference type="ARBA" id="ARBA00023204"/>
    </source>
</evidence>
<comment type="similarity">
    <text evidence="1 7">Belongs to the peptidase S24 family.</text>
</comment>
<evidence type="ECO:0000313" key="9">
    <source>
        <dbReference type="EMBL" id="ACB97301.1"/>
    </source>
</evidence>
<evidence type="ECO:0000256" key="2">
    <source>
        <dbReference type="ARBA" id="ARBA00022763"/>
    </source>
</evidence>
<dbReference type="InterPro" id="IPR050077">
    <property type="entry name" value="LexA_repressor"/>
</dbReference>
<keyword evidence="2" id="KW-0227">DNA damage</keyword>
<reference evidence="9 10" key="1">
    <citation type="submission" date="2008-03" db="EMBL/GenBank/DDBJ databases">
        <title>Complete sequence of plasmid1 of Beijerinckia indica subsp. indica ATCC 9039.</title>
        <authorList>
            <consortium name="US DOE Joint Genome Institute"/>
            <person name="Copeland A."/>
            <person name="Lucas S."/>
            <person name="Lapidus A."/>
            <person name="Glavina del Rio T."/>
            <person name="Dalin E."/>
            <person name="Tice H."/>
            <person name="Bruce D."/>
            <person name="Goodwin L."/>
            <person name="Pitluck S."/>
            <person name="LaButti K."/>
            <person name="Schmutz J."/>
            <person name="Larimer F."/>
            <person name="Land M."/>
            <person name="Hauser L."/>
            <person name="Kyrpides N."/>
            <person name="Mikhailova N."/>
            <person name="Dunfield P.F."/>
            <person name="Dedysh S.N."/>
            <person name="Liesack W."/>
            <person name="Saw J.H."/>
            <person name="Alam M."/>
            <person name="Chen Y."/>
            <person name="Murrell J.C."/>
            <person name="Richardson P."/>
        </authorList>
    </citation>
    <scope>NUCLEOTIDE SEQUENCE [LARGE SCALE GENOMIC DNA]</scope>
    <source>
        <strain evidence="10">ATCC 9039 / DSM 1715 / NCIMB 8712</strain>
        <plasmid evidence="9 10">pBIND01</plasmid>
    </source>
</reference>
<accession>B2ILA1</accession>
<dbReference type="EMBL" id="CP001017">
    <property type="protein sequence ID" value="ACB97301.1"/>
    <property type="molecule type" value="Genomic_DNA"/>
</dbReference>
<protein>
    <submittedName>
        <fullName evidence="9">Peptidase S24 and S26 domain protein</fullName>
    </submittedName>
</protein>
<sequence length="149" mass="16894">MFSFRSFHPLRVRRGARRPLPYFLEGLCAGFPSPADDYLDESIDLNDLLIRNQPATFLWRVDGHSMREAGIFHGDLLVVDRSLAPADGDIVVVIVNGERSLKRLQIRKGQLTLSFENKDYPEGLALHEGDEIEIWGVVRCSIHWHRAGG</sequence>
<dbReference type="Proteomes" id="UP000001695">
    <property type="component" value="Plasmid pBIND01"/>
</dbReference>
<dbReference type="Pfam" id="PF00717">
    <property type="entry name" value="Peptidase_S24"/>
    <property type="match status" value="1"/>
</dbReference>
<keyword evidence="9" id="KW-0614">Plasmid</keyword>
<dbReference type="NCBIfam" id="NF007621">
    <property type="entry name" value="PRK10276.1"/>
    <property type="match status" value="1"/>
</dbReference>
<dbReference type="MEROPS" id="S24.003"/>
<dbReference type="PANTHER" id="PTHR33516">
    <property type="entry name" value="LEXA REPRESSOR"/>
    <property type="match status" value="1"/>
</dbReference>
<dbReference type="CDD" id="cd06529">
    <property type="entry name" value="S24_LexA-like"/>
    <property type="match status" value="1"/>
</dbReference>
<dbReference type="GO" id="GO:0009432">
    <property type="term" value="P:SOS response"/>
    <property type="evidence" value="ECO:0007669"/>
    <property type="project" value="UniProtKB-KW"/>
</dbReference>
<evidence type="ECO:0000259" key="8">
    <source>
        <dbReference type="Pfam" id="PF00717"/>
    </source>
</evidence>
<gene>
    <name evidence="9" type="ordered locus">Bind_3751</name>
</gene>
<keyword evidence="3 7" id="KW-0378">Hydrolase</keyword>
<evidence type="ECO:0000256" key="4">
    <source>
        <dbReference type="ARBA" id="ARBA00022813"/>
    </source>
</evidence>
<dbReference type="AlphaFoldDB" id="B2ILA1"/>
<dbReference type="GO" id="GO:0016787">
    <property type="term" value="F:hydrolase activity"/>
    <property type="evidence" value="ECO:0007669"/>
    <property type="project" value="UniProtKB-KW"/>
</dbReference>
<dbReference type="Gene3D" id="2.10.109.10">
    <property type="entry name" value="Umud Fragment, subunit A"/>
    <property type="match status" value="1"/>
</dbReference>
<evidence type="ECO:0000256" key="6">
    <source>
        <dbReference type="ARBA" id="ARBA00023236"/>
    </source>
</evidence>
<keyword evidence="10" id="KW-1185">Reference proteome</keyword>
<evidence type="ECO:0000256" key="7">
    <source>
        <dbReference type="RuleBase" id="RU003991"/>
    </source>
</evidence>
<dbReference type="InterPro" id="IPR036286">
    <property type="entry name" value="LexA/Signal_pep-like_sf"/>
</dbReference>
<feature type="domain" description="Peptidase S24/S26A/S26B/S26C" evidence="8">
    <location>
        <begin position="27"/>
        <end position="138"/>
    </location>
</feature>
<dbReference type="RefSeq" id="WP_012382914.1">
    <property type="nucleotide sequence ID" value="NC_010580.1"/>
</dbReference>
<keyword evidence="4 7" id="KW-0068">Autocatalytic cleavage</keyword>
<keyword evidence="5" id="KW-0234">DNA repair</keyword>
<dbReference type="GO" id="GO:0003677">
    <property type="term" value="F:DNA binding"/>
    <property type="evidence" value="ECO:0007669"/>
    <property type="project" value="InterPro"/>
</dbReference>
<dbReference type="KEGG" id="bid:Bind_3751"/>
<dbReference type="InterPro" id="IPR015927">
    <property type="entry name" value="Peptidase_S24_S26A/B/C"/>
</dbReference>
<keyword evidence="6" id="KW-0742">SOS response</keyword>
<evidence type="ECO:0000256" key="1">
    <source>
        <dbReference type="ARBA" id="ARBA00007484"/>
    </source>
</evidence>
<dbReference type="InterPro" id="IPR006197">
    <property type="entry name" value="Peptidase_S24_LexA"/>
</dbReference>
<proteinExistence type="inferred from homology"/>
<geneLocation type="plasmid" evidence="9 10">
    <name>pBIND01</name>
</geneLocation>
<dbReference type="InterPro" id="IPR039418">
    <property type="entry name" value="LexA-like"/>
</dbReference>